<dbReference type="SMART" id="SM00829">
    <property type="entry name" value="PKS_ER"/>
    <property type="match status" value="1"/>
</dbReference>
<dbReference type="Gene3D" id="3.90.180.10">
    <property type="entry name" value="Medium-chain alcohol dehydrogenases, catalytic domain"/>
    <property type="match status" value="1"/>
</dbReference>
<dbReference type="KEGG" id="aplc:110974577"/>
<evidence type="ECO:0000313" key="5">
    <source>
        <dbReference type="RefSeq" id="XP_022082011.1"/>
    </source>
</evidence>
<dbReference type="InterPro" id="IPR020843">
    <property type="entry name" value="ER"/>
</dbReference>
<dbReference type="Proteomes" id="UP000694845">
    <property type="component" value="Unplaced"/>
</dbReference>
<dbReference type="InterPro" id="IPR013154">
    <property type="entry name" value="ADH-like_N"/>
</dbReference>
<accession>A0A8B7XPN6</accession>
<evidence type="ECO:0000313" key="4">
    <source>
        <dbReference type="Proteomes" id="UP000694845"/>
    </source>
</evidence>
<dbReference type="Gene3D" id="3.40.50.720">
    <property type="entry name" value="NAD(P)-binding Rossmann-like Domain"/>
    <property type="match status" value="1"/>
</dbReference>
<dbReference type="PANTHER" id="PTHR48106:SF18">
    <property type="entry name" value="QUINONE OXIDOREDUCTASE PIG3"/>
    <property type="match status" value="1"/>
</dbReference>
<proteinExistence type="predicted"/>
<dbReference type="CDD" id="cd05276">
    <property type="entry name" value="p53_inducible_oxidoreductase"/>
    <property type="match status" value="1"/>
</dbReference>
<protein>
    <submittedName>
        <fullName evidence="5">Quinone oxidoreductase PIG3-like isoform X1</fullName>
    </submittedName>
</protein>
<sequence>MHRCSGLVMKSMHRCSGLVMKSIFKCLGQMKTYGSLKGAMSSMKAVRFDEYGGPEKLYIGEVESPIPGQGEVLLKVFATAINRADTLQLAGSYNPPPGASPILGLEATGEVVQLGPGCSKWKLGDRVAALLPGGGNAEYAVAHEGHLIPVPGHMTVKDAASVPEVWLTAYQLLHFVGHVKGGDRVLIHAGGSGVGTAAIQLVKLAGAEPIVTAGTQAKLEKAEELGAVAGFNYKEVDFADQILEYTKNKGVDLILDCVGASHWEKNLRSIAMDGTWVLYGLMGGAKVDGPILGGVLRKRVTIVGSTLRARSTQYKTDLVQAFTKNALPHFGTKLIPITDRVFPLEEIVEAHKYMAANKNIGKIILSVQGDMTGTSHSEL</sequence>
<dbReference type="OrthoDB" id="3509362at2759"/>
<dbReference type="NCBIfam" id="TIGR02824">
    <property type="entry name" value="quinone_pig3"/>
    <property type="match status" value="1"/>
</dbReference>
<keyword evidence="4" id="KW-1185">Reference proteome</keyword>
<dbReference type="SUPFAM" id="SSF50129">
    <property type="entry name" value="GroES-like"/>
    <property type="match status" value="1"/>
</dbReference>
<dbReference type="Pfam" id="PF08240">
    <property type="entry name" value="ADH_N"/>
    <property type="match status" value="1"/>
</dbReference>
<dbReference type="InterPro" id="IPR011032">
    <property type="entry name" value="GroES-like_sf"/>
</dbReference>
<name>A0A8B7XPN6_ACAPL</name>
<dbReference type="InterPro" id="IPR014189">
    <property type="entry name" value="Quinone_OxRdtase_PIG3"/>
</dbReference>
<dbReference type="Pfam" id="PF00107">
    <property type="entry name" value="ADH_zinc_N"/>
    <property type="match status" value="1"/>
</dbReference>
<feature type="domain" description="Enoyl reductase (ER)" evidence="3">
    <location>
        <begin position="52"/>
        <end position="365"/>
    </location>
</feature>
<dbReference type="GeneID" id="110974577"/>
<dbReference type="SUPFAM" id="SSF51735">
    <property type="entry name" value="NAD(P)-binding Rossmann-fold domains"/>
    <property type="match status" value="1"/>
</dbReference>
<evidence type="ECO:0000256" key="2">
    <source>
        <dbReference type="ARBA" id="ARBA00023002"/>
    </source>
</evidence>
<dbReference type="GO" id="GO:0070402">
    <property type="term" value="F:NADPH binding"/>
    <property type="evidence" value="ECO:0007669"/>
    <property type="project" value="TreeGrafter"/>
</dbReference>
<dbReference type="RefSeq" id="XP_022082011.1">
    <property type="nucleotide sequence ID" value="XM_022226319.1"/>
</dbReference>
<dbReference type="InterPro" id="IPR013149">
    <property type="entry name" value="ADH-like_C"/>
</dbReference>
<dbReference type="GO" id="GO:0003960">
    <property type="term" value="F:quinone reductase (NADPH) activity"/>
    <property type="evidence" value="ECO:0007669"/>
    <property type="project" value="TreeGrafter"/>
</dbReference>
<dbReference type="AlphaFoldDB" id="A0A8B7XPN6"/>
<keyword evidence="2" id="KW-0560">Oxidoreductase</keyword>
<gene>
    <name evidence="5" type="primary">LOC110974577</name>
</gene>
<evidence type="ECO:0000256" key="1">
    <source>
        <dbReference type="ARBA" id="ARBA00022857"/>
    </source>
</evidence>
<keyword evidence="1" id="KW-0521">NADP</keyword>
<evidence type="ECO:0000259" key="3">
    <source>
        <dbReference type="SMART" id="SM00829"/>
    </source>
</evidence>
<dbReference type="CTD" id="9540"/>
<dbReference type="InterPro" id="IPR036291">
    <property type="entry name" value="NAD(P)-bd_dom_sf"/>
</dbReference>
<reference evidence="5" key="1">
    <citation type="submission" date="2025-08" db="UniProtKB">
        <authorList>
            <consortium name="RefSeq"/>
        </authorList>
    </citation>
    <scope>IDENTIFICATION</scope>
</reference>
<dbReference type="GO" id="GO:0048038">
    <property type="term" value="F:quinone binding"/>
    <property type="evidence" value="ECO:0007669"/>
    <property type="project" value="TreeGrafter"/>
</dbReference>
<organism evidence="4 5">
    <name type="scientific">Acanthaster planci</name>
    <name type="common">Crown-of-thorns starfish</name>
    <dbReference type="NCBI Taxonomy" id="133434"/>
    <lineage>
        <taxon>Eukaryota</taxon>
        <taxon>Metazoa</taxon>
        <taxon>Echinodermata</taxon>
        <taxon>Eleutherozoa</taxon>
        <taxon>Asterozoa</taxon>
        <taxon>Asteroidea</taxon>
        <taxon>Valvatacea</taxon>
        <taxon>Valvatida</taxon>
        <taxon>Acanthasteridae</taxon>
        <taxon>Acanthaster</taxon>
    </lineage>
</organism>
<dbReference type="PANTHER" id="PTHR48106">
    <property type="entry name" value="QUINONE OXIDOREDUCTASE PIG3-RELATED"/>
    <property type="match status" value="1"/>
</dbReference>